<dbReference type="AlphaFoldDB" id="A0A7S1FE17"/>
<sequence>MVDDSQMSIQLYMTDLPTPEGDHFFCPVRALAENSPKLCERLIVHSVVPVDTDGLSPQAYVAQRCGIPVANVRLESFMPIAQDFTHATGLPRPGSPVSIPLKAQLPREEDFFGGERMVLDIAATDVVVLIMLGSQPTFDAMLEYAQQAKLVDRIADRGDGLWWIFMGCGNPIGSDHKQLYQELADIAEEFNQKQKALGDNVRFIPFTAQSAEMIMGRSDVTITRSGGMTCGELLALASRGDRRRVYIHVEVVSEPQDTESREDPTDNVLDGGMVPWEAGNARFVMKALGARLITPATLLSRLESTRFVV</sequence>
<dbReference type="Gene3D" id="3.40.50.2000">
    <property type="entry name" value="Glycogen Phosphorylase B"/>
    <property type="match status" value="1"/>
</dbReference>
<protein>
    <submittedName>
        <fullName evidence="1">Uncharacterized protein</fullName>
    </submittedName>
</protein>
<accession>A0A7S1FE17</accession>
<gene>
    <name evidence="1" type="ORF">NSCI0253_LOCUS37012</name>
</gene>
<name>A0A7S1FE17_NOCSC</name>
<proteinExistence type="predicted"/>
<organism evidence="1">
    <name type="scientific">Noctiluca scintillans</name>
    <name type="common">Sea sparkle</name>
    <name type="synonym">Red tide dinoflagellate</name>
    <dbReference type="NCBI Taxonomy" id="2966"/>
    <lineage>
        <taxon>Eukaryota</taxon>
        <taxon>Sar</taxon>
        <taxon>Alveolata</taxon>
        <taxon>Dinophyceae</taxon>
        <taxon>Noctilucales</taxon>
        <taxon>Noctilucaceae</taxon>
        <taxon>Noctiluca</taxon>
    </lineage>
</organism>
<evidence type="ECO:0000313" key="1">
    <source>
        <dbReference type="EMBL" id="CAD8862657.1"/>
    </source>
</evidence>
<dbReference type="EMBL" id="HBFQ01051879">
    <property type="protein sequence ID" value="CAD8862657.1"/>
    <property type="molecule type" value="Transcribed_RNA"/>
</dbReference>
<reference evidence="1" key="1">
    <citation type="submission" date="2021-01" db="EMBL/GenBank/DDBJ databases">
        <authorList>
            <person name="Corre E."/>
            <person name="Pelletier E."/>
            <person name="Niang G."/>
            <person name="Scheremetjew M."/>
            <person name="Finn R."/>
            <person name="Kale V."/>
            <person name="Holt S."/>
            <person name="Cochrane G."/>
            <person name="Meng A."/>
            <person name="Brown T."/>
            <person name="Cohen L."/>
        </authorList>
    </citation>
    <scope>NUCLEOTIDE SEQUENCE</scope>
</reference>